<dbReference type="RefSeq" id="XP_001579762.1">
    <property type="nucleotide sequence ID" value="XM_001579712.1"/>
</dbReference>
<dbReference type="Gene3D" id="1.10.472.80">
    <property type="entry name" value="Ypt/Rab-GAP domain of gyp1p, domain 3"/>
    <property type="match status" value="1"/>
</dbReference>
<dbReference type="KEGG" id="tva:5464290"/>
<dbReference type="GO" id="GO:0006886">
    <property type="term" value="P:intracellular protein transport"/>
    <property type="evidence" value="ECO:0000318"/>
    <property type="project" value="GO_Central"/>
</dbReference>
<dbReference type="Gene3D" id="1.10.8.270">
    <property type="entry name" value="putative rabgap domain of human tbc1 domain family member 14 like domains"/>
    <property type="match status" value="1"/>
</dbReference>
<dbReference type="FunCoup" id="A2DLF8">
    <property type="interactions" value="76"/>
</dbReference>
<dbReference type="SUPFAM" id="SSF47923">
    <property type="entry name" value="Ypt/Rab-GAP domain of gyp1p"/>
    <property type="match status" value="2"/>
</dbReference>
<dbReference type="SMR" id="A2DLF8"/>
<dbReference type="EMBL" id="DS113215">
    <property type="protein sequence ID" value="EAY18776.1"/>
    <property type="molecule type" value="Genomic_DNA"/>
</dbReference>
<dbReference type="FunFam" id="1.10.8.270:FF:000055">
    <property type="entry name" value="TBC1 domain protein, putative"/>
    <property type="match status" value="1"/>
</dbReference>
<evidence type="ECO:0000313" key="2">
    <source>
        <dbReference type="EMBL" id="EAY18776.1"/>
    </source>
</evidence>
<dbReference type="Proteomes" id="UP000001542">
    <property type="component" value="Unassembled WGS sequence"/>
</dbReference>
<dbReference type="PROSITE" id="PS50086">
    <property type="entry name" value="TBC_RABGAP"/>
    <property type="match status" value="1"/>
</dbReference>
<dbReference type="eggNOG" id="KOG4567">
    <property type="taxonomic scope" value="Eukaryota"/>
</dbReference>
<accession>A2DLF8</accession>
<keyword evidence="3" id="KW-1185">Reference proteome</keyword>
<proteinExistence type="predicted"/>
<dbReference type="VEuPathDB" id="TrichDB:TVAGG3_0013750"/>
<protein>
    <submittedName>
        <fullName evidence="2">TBC1 domain protein, putative</fullName>
    </submittedName>
</protein>
<dbReference type="SMART" id="SM00164">
    <property type="entry name" value="TBC"/>
    <property type="match status" value="1"/>
</dbReference>
<dbReference type="Pfam" id="PF00566">
    <property type="entry name" value="RabGAP-TBC"/>
    <property type="match status" value="1"/>
</dbReference>
<gene>
    <name evidence="2" type="ORF">TVAG_268090</name>
</gene>
<organism evidence="2 3">
    <name type="scientific">Trichomonas vaginalis (strain ATCC PRA-98 / G3)</name>
    <dbReference type="NCBI Taxonomy" id="412133"/>
    <lineage>
        <taxon>Eukaryota</taxon>
        <taxon>Metamonada</taxon>
        <taxon>Parabasalia</taxon>
        <taxon>Trichomonadida</taxon>
        <taxon>Trichomonadidae</taxon>
        <taxon>Trichomonas</taxon>
    </lineage>
</organism>
<evidence type="ECO:0000313" key="3">
    <source>
        <dbReference type="Proteomes" id="UP000001542"/>
    </source>
</evidence>
<dbReference type="InParanoid" id="A2DLF8"/>
<dbReference type="AlphaFoldDB" id="A2DLF8"/>
<dbReference type="VEuPathDB" id="TrichDB:TVAG_268090"/>
<dbReference type="PANTHER" id="PTHR22957">
    <property type="entry name" value="TBC1 DOMAIN FAMILY MEMBER GTPASE-ACTIVATING PROTEIN"/>
    <property type="match status" value="1"/>
</dbReference>
<dbReference type="OrthoDB" id="10263206at2759"/>
<dbReference type="GO" id="GO:0005096">
    <property type="term" value="F:GTPase activator activity"/>
    <property type="evidence" value="ECO:0000318"/>
    <property type="project" value="GO_Central"/>
</dbReference>
<dbReference type="FunFam" id="1.10.472.80:FF:000048">
    <property type="entry name" value="TBC domain containing protein"/>
    <property type="match status" value="1"/>
</dbReference>
<dbReference type="GO" id="GO:0005737">
    <property type="term" value="C:cytoplasm"/>
    <property type="evidence" value="ECO:0000318"/>
    <property type="project" value="GO_Central"/>
</dbReference>
<dbReference type="PANTHER" id="PTHR22957:SF27">
    <property type="entry name" value="TBC1 DOMAIN FAMILY MEMBER 13"/>
    <property type="match status" value="1"/>
</dbReference>
<dbReference type="InterPro" id="IPR000195">
    <property type="entry name" value="Rab-GAP-TBC_dom"/>
</dbReference>
<sequence>MDASPTKPLDLKQIQDLANKSLDNFSMTDRSYAWLAMTGFIPKGLDKFKDDLETLLSQYHDYCDFNLTKDFHTRQYPSHFPSQKFGLQNNDLMSIIHGDIVRTGRLIFFLDPLPLENSNKAERTEFSSQGQQYMDEQDDVLSNWEQHMRRLERILYTFATLNTGISYMQGFNELVFPFYYVLTKGFNWVDNSVEICECLAFNLLQWLLTNTKIYDYYTTSDQSIIMSHLNEFVELQKIHLPRVARIIEKHNIHPIFYCIRWFSLLFSQEHELPFLLGIWDSLLSHGKKLMEYAMYIALGHLKAVDGLLSESDYTVTIETLQKFEVRNQIKPLLEYAAKCYEKDNTQTKNPFAYVFQAFFQ</sequence>
<evidence type="ECO:0000259" key="1">
    <source>
        <dbReference type="PROSITE" id="PS50086"/>
    </source>
</evidence>
<reference evidence="2" key="2">
    <citation type="journal article" date="2007" name="Science">
        <title>Draft genome sequence of the sexually transmitted pathogen Trichomonas vaginalis.</title>
        <authorList>
            <person name="Carlton J.M."/>
            <person name="Hirt R.P."/>
            <person name="Silva J.C."/>
            <person name="Delcher A.L."/>
            <person name="Schatz M."/>
            <person name="Zhao Q."/>
            <person name="Wortman J.R."/>
            <person name="Bidwell S.L."/>
            <person name="Alsmark U.C.M."/>
            <person name="Besteiro S."/>
            <person name="Sicheritz-Ponten T."/>
            <person name="Noel C.J."/>
            <person name="Dacks J.B."/>
            <person name="Foster P.G."/>
            <person name="Simillion C."/>
            <person name="Van de Peer Y."/>
            <person name="Miranda-Saavedra D."/>
            <person name="Barton G.J."/>
            <person name="Westrop G.D."/>
            <person name="Mueller S."/>
            <person name="Dessi D."/>
            <person name="Fiori P.L."/>
            <person name="Ren Q."/>
            <person name="Paulsen I."/>
            <person name="Zhang H."/>
            <person name="Bastida-Corcuera F.D."/>
            <person name="Simoes-Barbosa A."/>
            <person name="Brown M.T."/>
            <person name="Hayes R.D."/>
            <person name="Mukherjee M."/>
            <person name="Okumura C.Y."/>
            <person name="Schneider R."/>
            <person name="Smith A.J."/>
            <person name="Vanacova S."/>
            <person name="Villalvazo M."/>
            <person name="Haas B.J."/>
            <person name="Pertea M."/>
            <person name="Feldblyum T.V."/>
            <person name="Utterback T.R."/>
            <person name="Shu C.L."/>
            <person name="Osoegawa K."/>
            <person name="de Jong P.J."/>
            <person name="Hrdy I."/>
            <person name="Horvathova L."/>
            <person name="Zubacova Z."/>
            <person name="Dolezal P."/>
            <person name="Malik S.B."/>
            <person name="Logsdon J.M. Jr."/>
            <person name="Henze K."/>
            <person name="Gupta A."/>
            <person name="Wang C.C."/>
            <person name="Dunne R.L."/>
            <person name="Upcroft J.A."/>
            <person name="Upcroft P."/>
            <person name="White O."/>
            <person name="Salzberg S.L."/>
            <person name="Tang P."/>
            <person name="Chiu C.-H."/>
            <person name="Lee Y.-S."/>
            <person name="Embley T.M."/>
            <person name="Coombs G.H."/>
            <person name="Mottram J.C."/>
            <person name="Tachezy J."/>
            <person name="Fraser-Liggett C.M."/>
            <person name="Johnson P.J."/>
        </authorList>
    </citation>
    <scope>NUCLEOTIDE SEQUENCE [LARGE SCALE GENOMIC DNA]</scope>
    <source>
        <strain evidence="2">G3</strain>
    </source>
</reference>
<reference evidence="2" key="1">
    <citation type="submission" date="2006-10" db="EMBL/GenBank/DDBJ databases">
        <authorList>
            <person name="Amadeo P."/>
            <person name="Zhao Q."/>
            <person name="Wortman J."/>
            <person name="Fraser-Liggett C."/>
            <person name="Carlton J."/>
        </authorList>
    </citation>
    <scope>NUCLEOTIDE SEQUENCE</scope>
    <source>
        <strain evidence="2">G3</strain>
    </source>
</reference>
<name>A2DLF8_TRIV3</name>
<dbReference type="InterPro" id="IPR035969">
    <property type="entry name" value="Rab-GAP_TBC_sf"/>
</dbReference>
<feature type="domain" description="Rab-GAP TBC" evidence="1">
    <location>
        <begin position="24"/>
        <end position="286"/>
    </location>
</feature>
<dbReference type="STRING" id="5722.A2DLF8"/>